<dbReference type="AlphaFoldDB" id="A0A0P1MX42"/>
<organism evidence="1 2">
    <name type="scientific">Candidatus Chryseopegocella kryptomonas</name>
    <dbReference type="NCBI Taxonomy" id="1633643"/>
    <lineage>
        <taxon>Bacteria</taxon>
        <taxon>Pseudomonadati</taxon>
        <taxon>Candidatus Kryptoniota</taxon>
        <taxon>Candidatus Chryseopegocella</taxon>
    </lineage>
</organism>
<proteinExistence type="predicted"/>
<sequence length="73" mass="8639">MVFVAETEDNRLVIFGNKEEGYFYIEFTGNVETPRIEKYKLTREVLLGLLERKLDRYSKKGLNVVFERMAESD</sequence>
<dbReference type="Proteomes" id="UP000199197">
    <property type="component" value="Unassembled WGS sequence"/>
</dbReference>
<accession>A0A0P1MX42</accession>
<keyword evidence="2" id="KW-1185">Reference proteome</keyword>
<dbReference type="OrthoDB" id="9811772at2"/>
<evidence type="ECO:0000313" key="1">
    <source>
        <dbReference type="EMBL" id="CUT00453.1"/>
    </source>
</evidence>
<gene>
    <name evidence="1" type="ORF">JGI23_00865</name>
</gene>
<reference evidence="2" key="1">
    <citation type="submission" date="2015-11" db="EMBL/GenBank/DDBJ databases">
        <authorList>
            <person name="Varghese N."/>
        </authorList>
    </citation>
    <scope>NUCLEOTIDE SEQUENCE [LARGE SCALE GENOMIC DNA]</scope>
    <source>
        <strain evidence="2">JGI-23</strain>
    </source>
</reference>
<dbReference type="RefSeq" id="WP_092349031.1">
    <property type="nucleotide sequence ID" value="NZ_CZVW01000007.1"/>
</dbReference>
<name>A0A0P1MX42_9BACT</name>
<protein>
    <submittedName>
        <fullName evidence="1">Uncharacterized protein</fullName>
    </submittedName>
</protein>
<dbReference type="EMBL" id="CZVW01000007">
    <property type="protein sequence ID" value="CUT00453.1"/>
    <property type="molecule type" value="Genomic_DNA"/>
</dbReference>
<evidence type="ECO:0000313" key="2">
    <source>
        <dbReference type="Proteomes" id="UP000199197"/>
    </source>
</evidence>